<dbReference type="SUPFAM" id="SSF55604">
    <property type="entry name" value="Glucose permease domain IIB"/>
    <property type="match status" value="1"/>
</dbReference>
<dbReference type="AlphaFoldDB" id="A0A345Z4G5"/>
<dbReference type="EMBL" id="CP031376">
    <property type="protein sequence ID" value="AXK51494.1"/>
    <property type="molecule type" value="Genomic_DNA"/>
</dbReference>
<proteinExistence type="predicted"/>
<evidence type="ECO:0000313" key="2">
    <source>
        <dbReference type="EMBL" id="AXK51494.1"/>
    </source>
</evidence>
<name>A0A345Z4G5_9MOLU</name>
<keyword evidence="1" id="KW-0812">Transmembrane</keyword>
<dbReference type="OrthoDB" id="389760at2"/>
<reference evidence="2 3" key="1">
    <citation type="submission" date="2018-07" db="EMBL/GenBank/DDBJ databases">
        <title>Complete genome sequence of Spiroplasma alleghenense PLHS-1 (ATCC 51752).</title>
        <authorList>
            <person name="Chou L."/>
            <person name="Lee T.-Y."/>
            <person name="Tsai Y.-M."/>
            <person name="Kuo C.-H."/>
        </authorList>
    </citation>
    <scope>NUCLEOTIDE SEQUENCE [LARGE SCALE GENOMIC DNA]</scope>
    <source>
        <strain evidence="2 3">PLHS-1</strain>
    </source>
</reference>
<protein>
    <recommendedName>
        <fullName evidence="4">PTS EIIB type-1 domain-containing protein</fullName>
    </recommendedName>
</protein>
<dbReference type="GO" id="GO:0009401">
    <property type="term" value="P:phosphoenolpyruvate-dependent sugar phosphotransferase system"/>
    <property type="evidence" value="ECO:0007669"/>
    <property type="project" value="InterPro"/>
</dbReference>
<accession>A0A345Z4G5</accession>
<evidence type="ECO:0000256" key="1">
    <source>
        <dbReference type="SAM" id="Phobius"/>
    </source>
</evidence>
<feature type="transmembrane region" description="Helical" evidence="1">
    <location>
        <begin position="6"/>
        <end position="25"/>
    </location>
</feature>
<keyword evidence="1" id="KW-0472">Membrane</keyword>
<sequence>MLIVWLVMLIVAVVIAIWSIIYLFIRKGFYTNFNKNNKDPNFKKNIFKYDNILDSVGGLDNIQSIETINNDCCLKLFSNSLMDQKRLKKLGIKSTLSEDSVVLSLKDYNFNTFVLKTKRLLKNMDS</sequence>
<keyword evidence="3" id="KW-1185">Reference proteome</keyword>
<evidence type="ECO:0000313" key="3">
    <source>
        <dbReference type="Proteomes" id="UP000254792"/>
    </source>
</evidence>
<keyword evidence="1" id="KW-1133">Transmembrane helix</keyword>
<dbReference type="GO" id="GO:0008982">
    <property type="term" value="F:protein-N(PI)-phosphohistidine-sugar phosphotransferase activity"/>
    <property type="evidence" value="ECO:0007669"/>
    <property type="project" value="InterPro"/>
</dbReference>
<gene>
    <name evidence="2" type="ORF">SALLE_v1c08240</name>
</gene>
<dbReference type="Proteomes" id="UP000254792">
    <property type="component" value="Chromosome"/>
</dbReference>
<dbReference type="RefSeq" id="WP_115558388.1">
    <property type="nucleotide sequence ID" value="NZ_CP031376.1"/>
</dbReference>
<evidence type="ECO:0008006" key="4">
    <source>
        <dbReference type="Google" id="ProtNLM"/>
    </source>
</evidence>
<dbReference type="KEGG" id="salx:SALLE_v1c08240"/>
<dbReference type="InterPro" id="IPR036878">
    <property type="entry name" value="Glu_permease_IIB"/>
</dbReference>
<organism evidence="2 3">
    <name type="scientific">Spiroplasma alleghenense</name>
    <dbReference type="NCBI Taxonomy" id="216931"/>
    <lineage>
        <taxon>Bacteria</taxon>
        <taxon>Bacillati</taxon>
        <taxon>Mycoplasmatota</taxon>
        <taxon>Mollicutes</taxon>
        <taxon>Entomoplasmatales</taxon>
        <taxon>Spiroplasmataceae</taxon>
        <taxon>Spiroplasma</taxon>
    </lineage>
</organism>